<dbReference type="RefSeq" id="WP_279297347.1">
    <property type="nucleotide sequence ID" value="NZ_JAOTIF010000008.1"/>
</dbReference>
<evidence type="ECO:0000313" key="2">
    <source>
        <dbReference type="EMBL" id="MCU7549908.1"/>
    </source>
</evidence>
<gene>
    <name evidence="2" type="ORF">OCK74_12320</name>
</gene>
<dbReference type="EMBL" id="JAOTIF010000008">
    <property type="protein sequence ID" value="MCU7549908.1"/>
    <property type="molecule type" value="Genomic_DNA"/>
</dbReference>
<accession>A0A9X3BID9</accession>
<evidence type="ECO:0000256" key="1">
    <source>
        <dbReference type="SAM" id="SignalP"/>
    </source>
</evidence>
<feature type="signal peptide" evidence="1">
    <location>
        <begin position="1"/>
        <end position="20"/>
    </location>
</feature>
<evidence type="ECO:0008006" key="4">
    <source>
        <dbReference type="Google" id="ProtNLM"/>
    </source>
</evidence>
<dbReference type="AlphaFoldDB" id="A0A9X3BID9"/>
<organism evidence="2 3">
    <name type="scientific">Paraflavisolibacter caeni</name>
    <dbReference type="NCBI Taxonomy" id="2982496"/>
    <lineage>
        <taxon>Bacteria</taxon>
        <taxon>Pseudomonadati</taxon>
        <taxon>Bacteroidota</taxon>
        <taxon>Chitinophagia</taxon>
        <taxon>Chitinophagales</taxon>
        <taxon>Chitinophagaceae</taxon>
        <taxon>Paraflavisolibacter</taxon>
    </lineage>
</organism>
<feature type="chain" id="PRO_5040932141" description="Auto-transporter adhesin head GIN domain-containing protein" evidence="1">
    <location>
        <begin position="21"/>
        <end position="167"/>
    </location>
</feature>
<reference evidence="2" key="1">
    <citation type="submission" date="2022-09" db="EMBL/GenBank/DDBJ databases">
        <authorList>
            <person name="Yuan C."/>
            <person name="Ke Z."/>
        </authorList>
    </citation>
    <scope>NUCLEOTIDE SEQUENCE</scope>
    <source>
        <strain evidence="2">LB-8</strain>
    </source>
</reference>
<protein>
    <recommendedName>
        <fullName evidence="4">Auto-transporter adhesin head GIN domain-containing protein</fullName>
    </recommendedName>
</protein>
<reference evidence="2" key="2">
    <citation type="submission" date="2023-04" db="EMBL/GenBank/DDBJ databases">
        <title>Paracnuella aquatica gen. nov., sp. nov., a member of the family Chitinophagaceae isolated from a hot spring.</title>
        <authorList>
            <person name="Wang C."/>
        </authorList>
    </citation>
    <scope>NUCLEOTIDE SEQUENCE</scope>
    <source>
        <strain evidence="2">LB-8</strain>
    </source>
</reference>
<name>A0A9X3BID9_9BACT</name>
<keyword evidence="3" id="KW-1185">Reference proteome</keyword>
<proteinExistence type="predicted"/>
<sequence>MSKLSFLCILLMAVVSVSFTTPGSERPLLTLKAPPPAIAFTTNEFIDVSIEVPIPCAGDLVTLEGTLHLQMHVTINGNNIIVKEHFQPQGITGIGISGKKYQATGVTQDIFKGSLQNEQVSFTSINNFRIIGQGPGNNYLVHQTIHTTINANGEVTSEVDNSSVECK</sequence>
<dbReference type="Proteomes" id="UP001155483">
    <property type="component" value="Unassembled WGS sequence"/>
</dbReference>
<evidence type="ECO:0000313" key="3">
    <source>
        <dbReference type="Proteomes" id="UP001155483"/>
    </source>
</evidence>
<comment type="caution">
    <text evidence="2">The sequence shown here is derived from an EMBL/GenBank/DDBJ whole genome shotgun (WGS) entry which is preliminary data.</text>
</comment>
<keyword evidence="1" id="KW-0732">Signal</keyword>